<organism evidence="1 2">
    <name type="scientific">Bifidobacterium breve</name>
    <dbReference type="NCBI Taxonomy" id="1685"/>
    <lineage>
        <taxon>Bacteria</taxon>
        <taxon>Bacillati</taxon>
        <taxon>Actinomycetota</taxon>
        <taxon>Actinomycetes</taxon>
        <taxon>Bifidobacteriales</taxon>
        <taxon>Bifidobacteriaceae</taxon>
        <taxon>Bifidobacterium</taxon>
    </lineage>
</organism>
<dbReference type="AlphaFoldDB" id="A0AAN1IA81"/>
<evidence type="ECO:0000313" key="1">
    <source>
        <dbReference type="EMBL" id="AUD81023.1"/>
    </source>
</evidence>
<accession>A0AAN1IA81</accession>
<reference evidence="1 2" key="1">
    <citation type="submission" date="2017-05" db="EMBL/GenBank/DDBJ databases">
        <title>Comparative genomics and methylome analysis of the gut commensal Bifidobacterium breve.</title>
        <authorList>
            <person name="Bottacini F."/>
            <person name="Morrissey R."/>
            <person name="Roberts R.J."/>
            <person name="James K."/>
            <person name="van Breen J."/>
            <person name="Egan M."/>
            <person name="Lambert J."/>
            <person name="van Limpt K."/>
            <person name="Stanton C."/>
            <person name="Knol J."/>
            <person name="O' Connell Motherway M."/>
            <person name="van Sinderen D."/>
        </authorList>
    </citation>
    <scope>NUCLEOTIDE SEQUENCE [LARGE SCALE GENOMIC DNA]</scope>
    <source>
        <strain evidence="1 2">NRBB51</strain>
    </source>
</reference>
<protein>
    <submittedName>
        <fullName evidence="1">Uncharacterized protein</fullName>
    </submittedName>
</protein>
<dbReference type="EMBL" id="CP021392">
    <property type="protein sequence ID" value="AUD81023.1"/>
    <property type="molecule type" value="Genomic_DNA"/>
</dbReference>
<gene>
    <name evidence="1" type="ORF">NRBB51_0930</name>
</gene>
<proteinExistence type="predicted"/>
<dbReference type="RefSeq" id="WP_019728132.1">
    <property type="nucleotide sequence ID" value="NZ_CP021392.1"/>
</dbReference>
<dbReference type="Proteomes" id="UP000232609">
    <property type="component" value="Chromosome"/>
</dbReference>
<sequence length="63" mass="7093">MNWLVGVGLFVLVGICSYFGIEHHLDSKANKLSQGNEEDRRDAAELRDIAAKIDHGKYYPMLS</sequence>
<evidence type="ECO:0000313" key="2">
    <source>
        <dbReference type="Proteomes" id="UP000232609"/>
    </source>
</evidence>
<name>A0AAN1IA81_BIFBR</name>